<dbReference type="EMBL" id="CP001614">
    <property type="protein sequence ID" value="ACR11024.1"/>
    <property type="molecule type" value="Genomic_DNA"/>
</dbReference>
<feature type="signal peptide" evidence="1">
    <location>
        <begin position="1"/>
        <end position="21"/>
    </location>
</feature>
<name>C5BLP2_TERTT</name>
<accession>C5BLP2</accession>
<sequence length="160" mass="17358">MKIRHLFLLSAAAFISTSALATDRNYHSRICEVAESTSYSQSYYKGIGTIQNDDTTKYMRVLCPIVRTEDTTVSASVYVVDNSSTADARCYVWGVNAGGSSASGRVAYSSGASTAYQTLNLSAITPGGTLWEDAYIDCYIPARDGTSLPSKFLHYTITEN</sequence>
<evidence type="ECO:0008006" key="4">
    <source>
        <dbReference type="Google" id="ProtNLM"/>
    </source>
</evidence>
<keyword evidence="3" id="KW-1185">Reference proteome</keyword>
<evidence type="ECO:0000313" key="3">
    <source>
        <dbReference type="Proteomes" id="UP000009080"/>
    </source>
</evidence>
<proteinExistence type="predicted"/>
<protein>
    <recommendedName>
        <fullName evidence="4">Lipoprotein</fullName>
    </recommendedName>
</protein>
<gene>
    <name evidence="2" type="ordered locus">TERTU_2549</name>
</gene>
<evidence type="ECO:0000256" key="1">
    <source>
        <dbReference type="SAM" id="SignalP"/>
    </source>
</evidence>
<dbReference type="HOGENOM" id="CLU_1651324_0_0_6"/>
<dbReference type="OrthoDB" id="9867404at2"/>
<keyword evidence="1" id="KW-0732">Signal</keyword>
<dbReference type="KEGG" id="ttu:TERTU_2549"/>
<dbReference type="AlphaFoldDB" id="C5BLP2"/>
<organism evidence="2 3">
    <name type="scientific">Teredinibacter turnerae (strain ATCC 39867 / T7901)</name>
    <dbReference type="NCBI Taxonomy" id="377629"/>
    <lineage>
        <taxon>Bacteria</taxon>
        <taxon>Pseudomonadati</taxon>
        <taxon>Pseudomonadota</taxon>
        <taxon>Gammaproteobacteria</taxon>
        <taxon>Cellvibrionales</taxon>
        <taxon>Cellvibrionaceae</taxon>
        <taxon>Teredinibacter</taxon>
    </lineage>
</organism>
<dbReference type="RefSeq" id="WP_015817136.1">
    <property type="nucleotide sequence ID" value="NC_012997.1"/>
</dbReference>
<reference evidence="2 3" key="1">
    <citation type="journal article" date="2009" name="PLoS ONE">
        <title>The complete genome of Teredinibacter turnerae T7901: an intracellular endosymbiont of marine wood-boring bivalves (shipworms).</title>
        <authorList>
            <person name="Yang J.C."/>
            <person name="Madupu R."/>
            <person name="Durkin A.S."/>
            <person name="Ekborg N.A."/>
            <person name="Pedamallu C.S."/>
            <person name="Hostetler J.B."/>
            <person name="Radune D."/>
            <person name="Toms B.S."/>
            <person name="Henrissat B."/>
            <person name="Coutinho P.M."/>
            <person name="Schwarz S."/>
            <person name="Field L."/>
            <person name="Trindade-Silva A.E."/>
            <person name="Soares C.A.G."/>
            <person name="Elshahawi S."/>
            <person name="Hanora A."/>
            <person name="Schmidt E.W."/>
            <person name="Haygood M.G."/>
            <person name="Posfai J."/>
            <person name="Benner J."/>
            <person name="Madinger C."/>
            <person name="Nove J."/>
            <person name="Anton B."/>
            <person name="Chaudhary K."/>
            <person name="Foster J."/>
            <person name="Holman A."/>
            <person name="Kumar S."/>
            <person name="Lessard P.A."/>
            <person name="Luyten Y.A."/>
            <person name="Slatko B."/>
            <person name="Wood N."/>
            <person name="Wu B."/>
            <person name="Teplitski M."/>
            <person name="Mougous J.D."/>
            <person name="Ward N."/>
            <person name="Eisen J.A."/>
            <person name="Badger J.H."/>
            <person name="Distel D.L."/>
        </authorList>
    </citation>
    <scope>NUCLEOTIDE SEQUENCE [LARGE SCALE GENOMIC DNA]</scope>
    <source>
        <strain evidence="3">ATCC 39867 / T7901</strain>
    </source>
</reference>
<evidence type="ECO:0000313" key="2">
    <source>
        <dbReference type="EMBL" id="ACR11024.1"/>
    </source>
</evidence>
<dbReference type="Proteomes" id="UP000009080">
    <property type="component" value="Chromosome"/>
</dbReference>
<dbReference type="eggNOG" id="ENOG5030SXE">
    <property type="taxonomic scope" value="Bacteria"/>
</dbReference>
<feature type="chain" id="PRO_5002948950" description="Lipoprotein" evidence="1">
    <location>
        <begin position="22"/>
        <end position="160"/>
    </location>
</feature>